<gene>
    <name evidence="4" type="ORF">GIB67_037535</name>
</gene>
<dbReference type="Proteomes" id="UP000541444">
    <property type="component" value="Unassembled WGS sequence"/>
</dbReference>
<feature type="domain" description="Plastocyanin-like" evidence="3">
    <location>
        <begin position="35"/>
        <end position="112"/>
    </location>
</feature>
<dbReference type="EMBL" id="JACGCM010000932">
    <property type="protein sequence ID" value="KAF6164378.1"/>
    <property type="molecule type" value="Genomic_DNA"/>
</dbReference>
<evidence type="ECO:0000256" key="1">
    <source>
        <dbReference type="ARBA" id="ARBA00010609"/>
    </source>
</evidence>
<comment type="caution">
    <text evidence="4">The sequence shown here is derived from an EMBL/GenBank/DDBJ whole genome shotgun (WGS) entry which is preliminary data.</text>
</comment>
<evidence type="ECO:0000313" key="4">
    <source>
        <dbReference type="EMBL" id="KAF6164378.1"/>
    </source>
</evidence>
<name>A0A7J7NC00_9MAGN</name>
<dbReference type="GO" id="GO:0016491">
    <property type="term" value="F:oxidoreductase activity"/>
    <property type="evidence" value="ECO:0007669"/>
    <property type="project" value="TreeGrafter"/>
</dbReference>
<sequence length="182" mass="20927">MRRVLFGLLCLCLFICVLTVSTVEASKIRRYKWEVKYKYKAQDCFKKLVITINGKTLGPSILAQQGDTVIVELKNGLLTENVAIHWHGIRQTLSSINSWLIHPGHSYTIRIMECKEKLDYTVLYESQFLMELQSHSCLTTTEASYSTIGTIKPPLNKQQDFLQYPFNGLESLRFFQSLLIQG</sequence>
<accession>A0A7J7NC00</accession>
<organism evidence="4 5">
    <name type="scientific">Kingdonia uniflora</name>
    <dbReference type="NCBI Taxonomy" id="39325"/>
    <lineage>
        <taxon>Eukaryota</taxon>
        <taxon>Viridiplantae</taxon>
        <taxon>Streptophyta</taxon>
        <taxon>Embryophyta</taxon>
        <taxon>Tracheophyta</taxon>
        <taxon>Spermatophyta</taxon>
        <taxon>Magnoliopsida</taxon>
        <taxon>Ranunculales</taxon>
        <taxon>Circaeasteraceae</taxon>
        <taxon>Kingdonia</taxon>
    </lineage>
</organism>
<comment type="similarity">
    <text evidence="1">Belongs to the multicopper oxidase family.</text>
</comment>
<evidence type="ECO:0000259" key="3">
    <source>
        <dbReference type="Pfam" id="PF07732"/>
    </source>
</evidence>
<dbReference type="OrthoDB" id="2121828at2759"/>
<dbReference type="PANTHER" id="PTHR11709">
    <property type="entry name" value="MULTI-COPPER OXIDASE"/>
    <property type="match status" value="1"/>
</dbReference>
<dbReference type="InterPro" id="IPR011707">
    <property type="entry name" value="Cu-oxidase-like_N"/>
</dbReference>
<dbReference type="SUPFAM" id="SSF49503">
    <property type="entry name" value="Cupredoxins"/>
    <property type="match status" value="1"/>
</dbReference>
<feature type="chain" id="PRO_5029751698" description="Plastocyanin-like domain-containing protein" evidence="2">
    <location>
        <begin position="26"/>
        <end position="182"/>
    </location>
</feature>
<dbReference type="InterPro" id="IPR045087">
    <property type="entry name" value="Cu-oxidase_fam"/>
</dbReference>
<dbReference type="AlphaFoldDB" id="A0A7J7NC00"/>
<dbReference type="InterPro" id="IPR008972">
    <property type="entry name" value="Cupredoxin"/>
</dbReference>
<reference evidence="4 5" key="1">
    <citation type="journal article" date="2020" name="IScience">
        <title>Genome Sequencing of the Endangered Kingdonia uniflora (Circaeasteraceae, Ranunculales) Reveals Potential Mechanisms of Evolutionary Specialization.</title>
        <authorList>
            <person name="Sun Y."/>
            <person name="Deng T."/>
            <person name="Zhang A."/>
            <person name="Moore M.J."/>
            <person name="Landis J.B."/>
            <person name="Lin N."/>
            <person name="Zhang H."/>
            <person name="Zhang X."/>
            <person name="Huang J."/>
            <person name="Zhang X."/>
            <person name="Sun H."/>
            <person name="Wang H."/>
        </authorList>
    </citation>
    <scope>NUCLEOTIDE SEQUENCE [LARGE SCALE GENOMIC DNA]</scope>
    <source>
        <strain evidence="4">TB1705</strain>
        <tissue evidence="4">Leaf</tissue>
    </source>
</reference>
<keyword evidence="2" id="KW-0732">Signal</keyword>
<evidence type="ECO:0000313" key="5">
    <source>
        <dbReference type="Proteomes" id="UP000541444"/>
    </source>
</evidence>
<dbReference type="GO" id="GO:0005507">
    <property type="term" value="F:copper ion binding"/>
    <property type="evidence" value="ECO:0007669"/>
    <property type="project" value="InterPro"/>
</dbReference>
<dbReference type="Pfam" id="PF07732">
    <property type="entry name" value="Cu-oxidase_3"/>
    <property type="match status" value="1"/>
</dbReference>
<proteinExistence type="inferred from homology"/>
<evidence type="ECO:0000256" key="2">
    <source>
        <dbReference type="SAM" id="SignalP"/>
    </source>
</evidence>
<feature type="signal peptide" evidence="2">
    <location>
        <begin position="1"/>
        <end position="25"/>
    </location>
</feature>
<protein>
    <recommendedName>
        <fullName evidence="3">Plastocyanin-like domain-containing protein</fullName>
    </recommendedName>
</protein>
<dbReference type="Gene3D" id="2.60.40.420">
    <property type="entry name" value="Cupredoxins - blue copper proteins"/>
    <property type="match status" value="1"/>
</dbReference>
<keyword evidence="5" id="KW-1185">Reference proteome</keyword>
<dbReference type="PANTHER" id="PTHR11709:SF218">
    <property type="entry name" value="L-ASCORBATE OXIDASE"/>
    <property type="match status" value="1"/>
</dbReference>